<keyword evidence="1" id="KW-0812">Transmembrane</keyword>
<name>A0A7W9YMM9_9ACTN</name>
<feature type="transmembrane region" description="Helical" evidence="1">
    <location>
        <begin position="99"/>
        <end position="117"/>
    </location>
</feature>
<gene>
    <name evidence="2" type="ORF">HNR23_004056</name>
</gene>
<feature type="transmembrane region" description="Helical" evidence="1">
    <location>
        <begin position="15"/>
        <end position="40"/>
    </location>
</feature>
<keyword evidence="1" id="KW-1133">Transmembrane helix</keyword>
<proteinExistence type="predicted"/>
<evidence type="ECO:0008006" key="4">
    <source>
        <dbReference type="Google" id="ProtNLM"/>
    </source>
</evidence>
<dbReference type="EMBL" id="JACHDS010000001">
    <property type="protein sequence ID" value="MBB6173996.1"/>
    <property type="molecule type" value="Genomic_DNA"/>
</dbReference>
<dbReference type="Proteomes" id="UP000546642">
    <property type="component" value="Unassembled WGS sequence"/>
</dbReference>
<evidence type="ECO:0000313" key="3">
    <source>
        <dbReference type="Proteomes" id="UP000546642"/>
    </source>
</evidence>
<sequence length="218" mass="22086">MGEFIGTAFGFPTAVFSFMLLVVFAYWLFVVIGAVGTDVLDVDTDADTGSGGLVGLLSAAGLGGVPVTVVLSLLVTLSWFATLVGTVLLDLDGASTPMLIALGLVVLLAAVLFAWLVTSGVVMGLRRFLPGADAGAGASPADFVGTTCVIRTGRADDAFGQAEITAASGATSIVQVRTTGGEALASGDTALVFEYDAANEVYLVTPFDRSLDPGPGTR</sequence>
<feature type="transmembrane region" description="Helical" evidence="1">
    <location>
        <begin position="52"/>
        <end position="79"/>
    </location>
</feature>
<dbReference type="RefSeq" id="WP_184077760.1">
    <property type="nucleotide sequence ID" value="NZ_JACHDS010000001.1"/>
</dbReference>
<keyword evidence="3" id="KW-1185">Reference proteome</keyword>
<dbReference type="AlphaFoldDB" id="A0A7W9YMM9"/>
<accession>A0A7W9YMM9</accession>
<evidence type="ECO:0000313" key="2">
    <source>
        <dbReference type="EMBL" id="MBB6173996.1"/>
    </source>
</evidence>
<keyword evidence="1" id="KW-0472">Membrane</keyword>
<organism evidence="2 3">
    <name type="scientific">Nocardiopsis mwathae</name>
    <dbReference type="NCBI Taxonomy" id="1472723"/>
    <lineage>
        <taxon>Bacteria</taxon>
        <taxon>Bacillati</taxon>
        <taxon>Actinomycetota</taxon>
        <taxon>Actinomycetes</taxon>
        <taxon>Streptosporangiales</taxon>
        <taxon>Nocardiopsidaceae</taxon>
        <taxon>Nocardiopsis</taxon>
    </lineage>
</organism>
<protein>
    <recommendedName>
        <fullName evidence="4">DUF1449 family protein</fullName>
    </recommendedName>
</protein>
<evidence type="ECO:0000256" key="1">
    <source>
        <dbReference type="SAM" id="Phobius"/>
    </source>
</evidence>
<reference evidence="2 3" key="1">
    <citation type="submission" date="2020-08" db="EMBL/GenBank/DDBJ databases">
        <title>Sequencing the genomes of 1000 actinobacteria strains.</title>
        <authorList>
            <person name="Klenk H.-P."/>
        </authorList>
    </citation>
    <scope>NUCLEOTIDE SEQUENCE [LARGE SCALE GENOMIC DNA]</scope>
    <source>
        <strain evidence="2 3">DSM 46659</strain>
    </source>
</reference>
<comment type="caution">
    <text evidence="2">The sequence shown here is derived from an EMBL/GenBank/DDBJ whole genome shotgun (WGS) entry which is preliminary data.</text>
</comment>